<evidence type="ECO:0000313" key="3">
    <source>
        <dbReference type="Proteomes" id="UP000012081"/>
    </source>
</evidence>
<sequence>MLHAWYSLLLAASLSLTGQPFHIDHPTPTQAAVVGADELQSVSAPYPPAVQDALRSVRKNGGHSVVRADQKTYVVIGAGKRPTGGYRLVADKVERKGTHGYVIHVREQKPAAGSMATQVISYPTLVVSVPDKQAQVTVLFR</sequence>
<organism evidence="2 3">
    <name type="scientific">Brevibacillus borstelensis AK1</name>
    <dbReference type="NCBI Taxonomy" id="1300222"/>
    <lineage>
        <taxon>Bacteria</taxon>
        <taxon>Bacillati</taxon>
        <taxon>Bacillota</taxon>
        <taxon>Bacilli</taxon>
        <taxon>Bacillales</taxon>
        <taxon>Paenibacillaceae</taxon>
        <taxon>Brevibacillus</taxon>
    </lineage>
</organism>
<proteinExistence type="predicted"/>
<dbReference type="InterPro" id="IPR025748">
    <property type="entry name" value="PrcB_C_dom"/>
</dbReference>
<dbReference type="EMBL" id="APBN01000002">
    <property type="protein sequence ID" value="EMT53785.1"/>
    <property type="molecule type" value="Genomic_DNA"/>
</dbReference>
<dbReference type="Proteomes" id="UP000012081">
    <property type="component" value="Unassembled WGS sequence"/>
</dbReference>
<evidence type="ECO:0000313" key="2">
    <source>
        <dbReference type="EMBL" id="EMT53785.1"/>
    </source>
</evidence>
<feature type="domain" description="PrcB C-terminal" evidence="1">
    <location>
        <begin position="72"/>
        <end position="130"/>
    </location>
</feature>
<dbReference type="OrthoDB" id="2476445at2"/>
<gene>
    <name evidence="2" type="ORF">I532_07215</name>
</gene>
<name>M8EE67_9BACL</name>
<reference evidence="2 3" key="1">
    <citation type="submission" date="2013-03" db="EMBL/GenBank/DDBJ databases">
        <title>Assembly of a new bacterial strain Brevibacillus borstelensis AK1.</title>
        <authorList>
            <person name="Rajan I."/>
            <person name="PoliReddy D."/>
            <person name="Sugumar T."/>
            <person name="Rathinam K."/>
            <person name="Alqarawi S."/>
            <person name="Khalil A.B."/>
            <person name="Sivakumar N."/>
        </authorList>
    </citation>
    <scope>NUCLEOTIDE SEQUENCE [LARGE SCALE GENOMIC DNA]</scope>
    <source>
        <strain evidence="2 3">AK1</strain>
    </source>
</reference>
<dbReference type="STRING" id="1300222.I532_07215"/>
<keyword evidence="3" id="KW-1185">Reference proteome</keyword>
<dbReference type="AlphaFoldDB" id="M8EE67"/>
<comment type="caution">
    <text evidence="2">The sequence shown here is derived from an EMBL/GenBank/DDBJ whole genome shotgun (WGS) entry which is preliminary data.</text>
</comment>
<accession>M8EE67</accession>
<dbReference type="PATRIC" id="fig|1300222.3.peg.1482"/>
<protein>
    <recommendedName>
        <fullName evidence="1">PrcB C-terminal domain-containing protein</fullName>
    </recommendedName>
</protein>
<evidence type="ECO:0000259" key="1">
    <source>
        <dbReference type="Pfam" id="PF14343"/>
    </source>
</evidence>
<dbReference type="Pfam" id="PF14343">
    <property type="entry name" value="PrcB_C"/>
    <property type="match status" value="1"/>
</dbReference>